<evidence type="ECO:0000259" key="7">
    <source>
        <dbReference type="Pfam" id="PF13396"/>
    </source>
</evidence>
<feature type="domain" description="Cardiolipin synthase N-terminal" evidence="7">
    <location>
        <begin position="13"/>
        <end position="57"/>
    </location>
</feature>
<dbReference type="AlphaFoldDB" id="A0A6J6N5W7"/>
<dbReference type="EMBL" id="CAEZXN010000001">
    <property type="protein sequence ID" value="CAB4682453.1"/>
    <property type="molecule type" value="Genomic_DNA"/>
</dbReference>
<dbReference type="Pfam" id="PF13396">
    <property type="entry name" value="PLDc_N"/>
    <property type="match status" value="1"/>
</dbReference>
<evidence type="ECO:0000313" key="10">
    <source>
        <dbReference type="EMBL" id="CAB4843054.1"/>
    </source>
</evidence>
<keyword evidence="5 6" id="KW-0472">Membrane</keyword>
<evidence type="ECO:0000256" key="5">
    <source>
        <dbReference type="ARBA" id="ARBA00023136"/>
    </source>
</evidence>
<protein>
    <submittedName>
        <fullName evidence="8">Unannotated protein</fullName>
    </submittedName>
</protein>
<dbReference type="EMBL" id="CAFBRC010000143">
    <property type="protein sequence ID" value="CAB5078093.1"/>
    <property type="molecule type" value="Genomic_DNA"/>
</dbReference>
<dbReference type="GO" id="GO:0005886">
    <property type="term" value="C:plasma membrane"/>
    <property type="evidence" value="ECO:0007669"/>
    <property type="project" value="UniProtKB-SubCell"/>
</dbReference>
<evidence type="ECO:0000256" key="3">
    <source>
        <dbReference type="ARBA" id="ARBA00022692"/>
    </source>
</evidence>
<dbReference type="InterPro" id="IPR027379">
    <property type="entry name" value="CLS_N"/>
</dbReference>
<proteinExistence type="predicted"/>
<accession>A0A6J6N5W7</accession>
<evidence type="ECO:0000256" key="2">
    <source>
        <dbReference type="ARBA" id="ARBA00022475"/>
    </source>
</evidence>
<keyword evidence="3 6" id="KW-0812">Transmembrane</keyword>
<evidence type="ECO:0000313" key="8">
    <source>
        <dbReference type="EMBL" id="CAB4680324.1"/>
    </source>
</evidence>
<sequence length="81" mass="9304">MLRVLSILLSLGLTIYALLNCAQSEQERIRNLPKWAWLILIIVFQLVGSIAWLIAGRPRQLRTRRPRILPPDDNPDFLGSL</sequence>
<evidence type="ECO:0000256" key="1">
    <source>
        <dbReference type="ARBA" id="ARBA00004651"/>
    </source>
</evidence>
<comment type="subcellular location">
    <subcellularLocation>
        <location evidence="1">Cell membrane</location>
        <topology evidence="1">Multi-pass membrane protein</topology>
    </subcellularLocation>
</comment>
<organism evidence="8">
    <name type="scientific">freshwater metagenome</name>
    <dbReference type="NCBI Taxonomy" id="449393"/>
    <lineage>
        <taxon>unclassified sequences</taxon>
        <taxon>metagenomes</taxon>
        <taxon>ecological metagenomes</taxon>
    </lineage>
</organism>
<evidence type="ECO:0000313" key="9">
    <source>
        <dbReference type="EMBL" id="CAB4682453.1"/>
    </source>
</evidence>
<feature type="transmembrane region" description="Helical" evidence="6">
    <location>
        <begin position="34"/>
        <end position="55"/>
    </location>
</feature>
<evidence type="ECO:0000313" key="11">
    <source>
        <dbReference type="EMBL" id="CAB5078093.1"/>
    </source>
</evidence>
<reference evidence="8" key="1">
    <citation type="submission" date="2020-05" db="EMBL/GenBank/DDBJ databases">
        <authorList>
            <person name="Chiriac C."/>
            <person name="Salcher M."/>
            <person name="Ghai R."/>
            <person name="Kavagutti S V."/>
        </authorList>
    </citation>
    <scope>NUCLEOTIDE SEQUENCE</scope>
</reference>
<dbReference type="EMBL" id="CAEZXB010000021">
    <property type="protein sequence ID" value="CAB4680324.1"/>
    <property type="molecule type" value="Genomic_DNA"/>
</dbReference>
<keyword evidence="2" id="KW-1003">Cell membrane</keyword>
<evidence type="ECO:0000256" key="6">
    <source>
        <dbReference type="SAM" id="Phobius"/>
    </source>
</evidence>
<name>A0A6J6N5W7_9ZZZZ</name>
<keyword evidence="4 6" id="KW-1133">Transmembrane helix</keyword>
<dbReference type="EMBL" id="CAFBAA010000017">
    <property type="protein sequence ID" value="CAB4843054.1"/>
    <property type="molecule type" value="Genomic_DNA"/>
</dbReference>
<evidence type="ECO:0000256" key="4">
    <source>
        <dbReference type="ARBA" id="ARBA00022989"/>
    </source>
</evidence>
<gene>
    <name evidence="8" type="ORF">UFOPK2342_01095</name>
    <name evidence="9" type="ORF">UFOPK2423_00033</name>
    <name evidence="10" type="ORF">UFOPK3266_00799</name>
    <name evidence="11" type="ORF">UFOPK4367_01484</name>
</gene>